<accession>A0ACC1J0W1</accession>
<comment type="caution">
    <text evidence="1">The sequence shown here is derived from an EMBL/GenBank/DDBJ whole genome shotgun (WGS) entry which is preliminary data.</text>
</comment>
<reference evidence="1" key="1">
    <citation type="submission" date="2022-07" db="EMBL/GenBank/DDBJ databases">
        <title>Phylogenomic reconstructions and comparative analyses of Kickxellomycotina fungi.</title>
        <authorList>
            <person name="Reynolds N.K."/>
            <person name="Stajich J.E."/>
            <person name="Barry K."/>
            <person name="Grigoriev I.V."/>
            <person name="Crous P."/>
            <person name="Smith M.E."/>
        </authorList>
    </citation>
    <scope>NUCLEOTIDE SEQUENCE</scope>
    <source>
        <strain evidence="1">NRRL 5244</strain>
    </source>
</reference>
<evidence type="ECO:0000313" key="2">
    <source>
        <dbReference type="Proteomes" id="UP001150603"/>
    </source>
</evidence>
<feature type="non-terminal residue" evidence="1">
    <location>
        <position position="151"/>
    </location>
</feature>
<organism evidence="1 2">
    <name type="scientific">Linderina macrospora</name>
    <dbReference type="NCBI Taxonomy" id="4868"/>
    <lineage>
        <taxon>Eukaryota</taxon>
        <taxon>Fungi</taxon>
        <taxon>Fungi incertae sedis</taxon>
        <taxon>Zoopagomycota</taxon>
        <taxon>Kickxellomycotina</taxon>
        <taxon>Kickxellomycetes</taxon>
        <taxon>Kickxellales</taxon>
        <taxon>Kickxellaceae</taxon>
        <taxon>Linderina</taxon>
    </lineage>
</organism>
<sequence length="151" mass="15343">MTTADGPLPGFVDPAEVFTTPEIRPLADPAPLTPAGLTMFDDSVMAAATPRERAITNDISAFSPQTAQTGLSLLAASATYARVGTGAAPRIVQQTPSSSQATVEIGSPFLTTTGEDATLMSQPQNSLAQHMSPPMADRGVTQLGSGSAAGV</sequence>
<gene>
    <name evidence="1" type="ORF">FBU59_006066</name>
</gene>
<proteinExistence type="predicted"/>
<dbReference type="EMBL" id="JANBPW010005119">
    <property type="protein sequence ID" value="KAJ1933320.1"/>
    <property type="molecule type" value="Genomic_DNA"/>
</dbReference>
<protein>
    <submittedName>
        <fullName evidence="1">Uncharacterized protein</fullName>
    </submittedName>
</protein>
<keyword evidence="2" id="KW-1185">Reference proteome</keyword>
<evidence type="ECO:0000313" key="1">
    <source>
        <dbReference type="EMBL" id="KAJ1933320.1"/>
    </source>
</evidence>
<name>A0ACC1J0W1_9FUNG</name>
<dbReference type="Proteomes" id="UP001150603">
    <property type="component" value="Unassembled WGS sequence"/>
</dbReference>